<feature type="transmembrane region" description="Helical" evidence="7">
    <location>
        <begin position="38"/>
        <end position="57"/>
    </location>
</feature>
<dbReference type="GO" id="GO:0006508">
    <property type="term" value="P:proteolysis"/>
    <property type="evidence" value="ECO:0007669"/>
    <property type="project" value="UniProtKB-KW"/>
</dbReference>
<sequence length="286" mass="29639">MRGSRVLLGPGVAAVVLLASFCAAVAFALDAVAFHHPSTAVRILAAGLATAGGVVLIRTGRELIRCALETRALRRAVERGSRAQVVGGHSVRLIDDPRQVVGCVGVLRPTVLLSTGTVQALSPQELVAVLEHERHHARRRDPARAMLARALAEGFDLGSARRLADACEIRRELAADRAALLTASPQALAGALLEGETWPDGGIHAARVDGLLGRDRRVLPATEIPAIAVAVASLIAASILITSSTTCAPGVGCDGHLHPTVIAGIAGAIAVVALWPRPRRARPATS</sequence>
<dbReference type="PANTHER" id="PTHR34978:SF3">
    <property type="entry name" value="SLR0241 PROTEIN"/>
    <property type="match status" value="1"/>
</dbReference>
<keyword evidence="7" id="KW-0472">Membrane</keyword>
<reference evidence="10 11" key="1">
    <citation type="submission" date="2018-03" db="EMBL/GenBank/DDBJ databases">
        <title>Aquarubrobacter algicola gen. nov., sp. nov., a novel actinobacterium isolated from shallow eutrophic lake during the end of cyanobacterial harmful algal blooms.</title>
        <authorList>
            <person name="Chun S.J."/>
        </authorList>
    </citation>
    <scope>NUCLEOTIDE SEQUENCE [LARGE SCALE GENOMIC DNA]</scope>
    <source>
        <strain evidence="10 11">Seoho-28</strain>
    </source>
</reference>
<dbReference type="EMBL" id="PYYB01000001">
    <property type="protein sequence ID" value="PTL60320.1"/>
    <property type="molecule type" value="Genomic_DNA"/>
</dbReference>
<keyword evidence="4 6" id="KW-0862">Zinc</keyword>
<evidence type="ECO:0000256" key="1">
    <source>
        <dbReference type="ARBA" id="ARBA00022670"/>
    </source>
</evidence>
<evidence type="ECO:0000256" key="6">
    <source>
        <dbReference type="RuleBase" id="RU003983"/>
    </source>
</evidence>
<evidence type="ECO:0000313" key="11">
    <source>
        <dbReference type="Proteomes" id="UP000240739"/>
    </source>
</evidence>
<dbReference type="Gene3D" id="3.30.2010.10">
    <property type="entry name" value="Metalloproteases ('zincins'), catalytic domain"/>
    <property type="match status" value="1"/>
</dbReference>
<dbReference type="GO" id="GO:0004222">
    <property type="term" value="F:metalloendopeptidase activity"/>
    <property type="evidence" value="ECO:0007669"/>
    <property type="project" value="InterPro"/>
</dbReference>
<dbReference type="Pfam" id="PF01435">
    <property type="entry name" value="Peptidase_M48"/>
    <property type="match status" value="1"/>
</dbReference>
<keyword evidence="2" id="KW-0479">Metal-binding</keyword>
<dbReference type="GO" id="GO:0046872">
    <property type="term" value="F:metal ion binding"/>
    <property type="evidence" value="ECO:0007669"/>
    <property type="project" value="UniProtKB-KW"/>
</dbReference>
<keyword evidence="1 6" id="KW-0645">Protease</keyword>
<comment type="cofactor">
    <cofactor evidence="6">
        <name>Zn(2+)</name>
        <dbReference type="ChEBI" id="CHEBI:29105"/>
    </cofactor>
    <text evidence="6">Binds 1 zinc ion per subunit.</text>
</comment>
<name>A0A2T4UM49_9ACTN</name>
<evidence type="ECO:0000256" key="8">
    <source>
        <dbReference type="SAM" id="SignalP"/>
    </source>
</evidence>
<comment type="similarity">
    <text evidence="6">Belongs to the peptidase M48 family.</text>
</comment>
<protein>
    <recommendedName>
        <fullName evidence="9">Peptidase M48 domain-containing protein</fullName>
    </recommendedName>
</protein>
<gene>
    <name evidence="10" type="ORF">C7Y72_12065</name>
</gene>
<evidence type="ECO:0000256" key="5">
    <source>
        <dbReference type="ARBA" id="ARBA00023049"/>
    </source>
</evidence>
<evidence type="ECO:0000313" key="10">
    <source>
        <dbReference type="EMBL" id="PTL60320.1"/>
    </source>
</evidence>
<feature type="domain" description="Peptidase M48" evidence="9">
    <location>
        <begin position="105"/>
        <end position="150"/>
    </location>
</feature>
<keyword evidence="5 6" id="KW-0482">Metalloprotease</keyword>
<keyword evidence="8" id="KW-0732">Signal</keyword>
<evidence type="ECO:0000256" key="4">
    <source>
        <dbReference type="ARBA" id="ARBA00022833"/>
    </source>
</evidence>
<evidence type="ECO:0000256" key="7">
    <source>
        <dbReference type="SAM" id="Phobius"/>
    </source>
</evidence>
<comment type="caution">
    <text evidence="10">The sequence shown here is derived from an EMBL/GenBank/DDBJ whole genome shotgun (WGS) entry which is preliminary data.</text>
</comment>
<dbReference type="InterPro" id="IPR001915">
    <property type="entry name" value="Peptidase_M48"/>
</dbReference>
<dbReference type="PANTHER" id="PTHR34978">
    <property type="entry name" value="POSSIBLE SENSOR-TRANSDUCER PROTEIN BLAR"/>
    <property type="match status" value="1"/>
</dbReference>
<accession>A0A2T4UM49</accession>
<feature type="chain" id="PRO_5015637249" description="Peptidase M48 domain-containing protein" evidence="8">
    <location>
        <begin position="29"/>
        <end position="286"/>
    </location>
</feature>
<feature type="signal peptide" evidence="8">
    <location>
        <begin position="1"/>
        <end position="28"/>
    </location>
</feature>
<evidence type="ECO:0000256" key="2">
    <source>
        <dbReference type="ARBA" id="ARBA00022723"/>
    </source>
</evidence>
<evidence type="ECO:0000256" key="3">
    <source>
        <dbReference type="ARBA" id="ARBA00022801"/>
    </source>
</evidence>
<keyword evidence="11" id="KW-1185">Reference proteome</keyword>
<feature type="transmembrane region" description="Helical" evidence="7">
    <location>
        <begin position="256"/>
        <end position="275"/>
    </location>
</feature>
<dbReference type="AlphaFoldDB" id="A0A2T4UM49"/>
<dbReference type="InterPro" id="IPR052173">
    <property type="entry name" value="Beta-lactam_resp_regulator"/>
</dbReference>
<evidence type="ECO:0000259" key="9">
    <source>
        <dbReference type="Pfam" id="PF01435"/>
    </source>
</evidence>
<keyword evidence="7" id="KW-1133">Transmembrane helix</keyword>
<proteinExistence type="inferred from homology"/>
<dbReference type="Proteomes" id="UP000240739">
    <property type="component" value="Unassembled WGS sequence"/>
</dbReference>
<organism evidence="10 11">
    <name type="scientific">Paraconexibacter algicola</name>
    <dbReference type="NCBI Taxonomy" id="2133960"/>
    <lineage>
        <taxon>Bacteria</taxon>
        <taxon>Bacillati</taxon>
        <taxon>Actinomycetota</taxon>
        <taxon>Thermoleophilia</taxon>
        <taxon>Solirubrobacterales</taxon>
        <taxon>Paraconexibacteraceae</taxon>
        <taxon>Paraconexibacter</taxon>
    </lineage>
</organism>
<keyword evidence="3 6" id="KW-0378">Hydrolase</keyword>
<feature type="transmembrane region" description="Helical" evidence="7">
    <location>
        <begin position="224"/>
        <end position="244"/>
    </location>
</feature>
<keyword evidence="7" id="KW-0812">Transmembrane</keyword>